<dbReference type="InterPro" id="IPR002298">
    <property type="entry name" value="DNA_polymerase_A"/>
</dbReference>
<evidence type="ECO:0000256" key="1">
    <source>
        <dbReference type="ARBA" id="ARBA00012417"/>
    </source>
</evidence>
<dbReference type="PANTHER" id="PTHR10133:SF27">
    <property type="entry name" value="DNA POLYMERASE NU"/>
    <property type="match status" value="1"/>
</dbReference>
<organism evidence="5 6">
    <name type="scientific">Arthrobacter flavus</name>
    <dbReference type="NCBI Taxonomy" id="95172"/>
    <lineage>
        <taxon>Bacteria</taxon>
        <taxon>Bacillati</taxon>
        <taxon>Actinomycetota</taxon>
        <taxon>Actinomycetes</taxon>
        <taxon>Micrococcales</taxon>
        <taxon>Micrococcaceae</taxon>
        <taxon>Arthrobacter</taxon>
    </lineage>
</organism>
<name>A0ABW4Q690_9MICC</name>
<comment type="caution">
    <text evidence="5">The sequence shown here is derived from an EMBL/GenBank/DDBJ whole genome shotgun (WGS) entry which is preliminary data.</text>
</comment>
<dbReference type="InterPro" id="IPR001098">
    <property type="entry name" value="DNA-dir_DNA_pol_A_palm_dom"/>
</dbReference>
<keyword evidence="5" id="KW-0269">Exonuclease</keyword>
<evidence type="ECO:0000313" key="5">
    <source>
        <dbReference type="EMBL" id="MFD1846174.1"/>
    </source>
</evidence>
<keyword evidence="5" id="KW-0378">Hydrolase</keyword>
<reference evidence="6" key="1">
    <citation type="journal article" date="2019" name="Int. J. Syst. Evol. Microbiol.">
        <title>The Global Catalogue of Microorganisms (GCM) 10K type strain sequencing project: providing services to taxonomists for standard genome sequencing and annotation.</title>
        <authorList>
            <consortium name="The Broad Institute Genomics Platform"/>
            <consortium name="The Broad Institute Genome Sequencing Center for Infectious Disease"/>
            <person name="Wu L."/>
            <person name="Ma J."/>
        </authorList>
    </citation>
    <scope>NUCLEOTIDE SEQUENCE [LARGE SCALE GENOMIC DNA]</scope>
    <source>
        <strain evidence="6">JCM 11496</strain>
    </source>
</reference>
<evidence type="ECO:0000259" key="4">
    <source>
        <dbReference type="SMART" id="SM00482"/>
    </source>
</evidence>
<dbReference type="SMART" id="SM00482">
    <property type="entry name" value="POLAc"/>
    <property type="match status" value="1"/>
</dbReference>
<feature type="domain" description="DNA-directed DNA polymerase family A palm" evidence="4">
    <location>
        <begin position="329"/>
        <end position="530"/>
    </location>
</feature>
<sequence length="571" mass="62227">MYVVVSSPQAPGSSAWPAEGLADDAVAVLQPADASGSATGAAVVVGRDELPAAVRHFEAQKARWVWDSTRTWYPQLLHQKVSIERCHDLSLCRDILRHSRFAADLPYITRLQGSAGPQDQAPARQLPPVAASPGQFSLFETPSTTGGPGPDDVLAEFRHQQRAVAEGRFPQRLSLLLAAESAGALLAAEMEAAGIPWRRDLHEELLESQLGPRPREGVRPAELERIAGELRVHLNNPGFNPDSPQDLLRALHRAGIEVTSTRSWELEQHSHPGIEPLLRYRKLSRLLTANGWTWLDAWVQGGRFRPEYVVGGVVSGRWASRGGGALQIPRQIRDAVRPDPGYRFVVADAAQLEPRVLAALGRDSALATAARGRDLYQGIAEQGFGDRAKAKLAMLGAMYGATTGESGRLLPQLARTYPQAIAVVESAARTGEAGGVVSSYLGRGCPPVTDSWRASQQSSTADEQRRADNLARSRGRFTRNFVVQSTAAEWALCWLAELRRQLRTKVVPAPVDLLVFFLHDEVMLHVPESQVDDVCRVVTEAAQSATRLMFGDIPIEFAVNVMVVDSYADAK</sequence>
<dbReference type="GO" id="GO:0004527">
    <property type="term" value="F:exonuclease activity"/>
    <property type="evidence" value="ECO:0007669"/>
    <property type="project" value="UniProtKB-KW"/>
</dbReference>
<keyword evidence="5" id="KW-0540">Nuclease</keyword>
<keyword evidence="2" id="KW-0235">DNA replication</keyword>
<dbReference type="SUPFAM" id="SSF56672">
    <property type="entry name" value="DNA/RNA polymerases"/>
    <property type="match status" value="1"/>
</dbReference>
<gene>
    <name evidence="5" type="ORF">ACFSFX_06135</name>
</gene>
<dbReference type="EC" id="2.7.7.7" evidence="1"/>
<comment type="catalytic activity">
    <reaction evidence="3">
        <text>DNA(n) + a 2'-deoxyribonucleoside 5'-triphosphate = DNA(n+1) + diphosphate</text>
        <dbReference type="Rhea" id="RHEA:22508"/>
        <dbReference type="Rhea" id="RHEA-COMP:17339"/>
        <dbReference type="Rhea" id="RHEA-COMP:17340"/>
        <dbReference type="ChEBI" id="CHEBI:33019"/>
        <dbReference type="ChEBI" id="CHEBI:61560"/>
        <dbReference type="ChEBI" id="CHEBI:173112"/>
        <dbReference type="EC" id="2.7.7.7"/>
    </reaction>
</comment>
<accession>A0ABW4Q690</accession>
<dbReference type="NCBIfam" id="NF011538">
    <property type="entry name" value="PRK14975.1-1"/>
    <property type="match status" value="1"/>
</dbReference>
<dbReference type="Proteomes" id="UP001597307">
    <property type="component" value="Unassembled WGS sequence"/>
</dbReference>
<keyword evidence="6" id="KW-1185">Reference proteome</keyword>
<dbReference type="CDD" id="cd06444">
    <property type="entry name" value="DNA_pol_A"/>
    <property type="match status" value="1"/>
</dbReference>
<dbReference type="PANTHER" id="PTHR10133">
    <property type="entry name" value="DNA POLYMERASE I"/>
    <property type="match status" value="1"/>
</dbReference>
<dbReference type="RefSeq" id="WP_343880036.1">
    <property type="nucleotide sequence ID" value="NZ_BAAAIJ010000047.1"/>
</dbReference>
<proteinExistence type="predicted"/>
<evidence type="ECO:0000256" key="3">
    <source>
        <dbReference type="ARBA" id="ARBA00049244"/>
    </source>
</evidence>
<dbReference type="Pfam" id="PF00476">
    <property type="entry name" value="DNA_pol_A"/>
    <property type="match status" value="1"/>
</dbReference>
<dbReference type="EMBL" id="JBHUGA010000011">
    <property type="protein sequence ID" value="MFD1846174.1"/>
    <property type="molecule type" value="Genomic_DNA"/>
</dbReference>
<evidence type="ECO:0000313" key="6">
    <source>
        <dbReference type="Proteomes" id="UP001597307"/>
    </source>
</evidence>
<dbReference type="Gene3D" id="1.10.150.20">
    <property type="entry name" value="5' to 3' exonuclease, C-terminal subdomain"/>
    <property type="match status" value="1"/>
</dbReference>
<dbReference type="InterPro" id="IPR043502">
    <property type="entry name" value="DNA/RNA_pol_sf"/>
</dbReference>
<protein>
    <recommendedName>
        <fullName evidence="1">DNA-directed DNA polymerase</fullName>
        <ecNumber evidence="1">2.7.7.7</ecNumber>
    </recommendedName>
</protein>
<dbReference type="Gene3D" id="3.30.70.370">
    <property type="match status" value="1"/>
</dbReference>
<evidence type="ECO:0000256" key="2">
    <source>
        <dbReference type="ARBA" id="ARBA00022705"/>
    </source>
</evidence>